<reference evidence="2" key="1">
    <citation type="journal article" date="2014" name="Int. J. Syst. Evol. Microbiol.">
        <title>Complete genome sequence of Corynebacterium casei LMG S-19264T (=DSM 44701T), isolated from a smear-ripened cheese.</title>
        <authorList>
            <consortium name="US DOE Joint Genome Institute (JGI-PGF)"/>
            <person name="Walter F."/>
            <person name="Albersmeier A."/>
            <person name="Kalinowski J."/>
            <person name="Ruckert C."/>
        </authorList>
    </citation>
    <scope>NUCLEOTIDE SEQUENCE</scope>
    <source>
        <strain evidence="2">CGMCC 1.14984</strain>
    </source>
</reference>
<evidence type="ECO:0000256" key="1">
    <source>
        <dbReference type="SAM" id="Phobius"/>
    </source>
</evidence>
<dbReference type="RefSeq" id="WP_268235257.1">
    <property type="nucleotide sequence ID" value="NZ_BMGZ01000001.1"/>
</dbReference>
<keyword evidence="1" id="KW-1133">Transmembrane helix</keyword>
<proteinExistence type="predicted"/>
<gene>
    <name evidence="2" type="ORF">GCM10011355_13940</name>
</gene>
<reference evidence="2" key="2">
    <citation type="submission" date="2020-09" db="EMBL/GenBank/DDBJ databases">
        <authorList>
            <person name="Sun Q."/>
            <person name="Zhou Y."/>
        </authorList>
    </citation>
    <scope>NUCLEOTIDE SEQUENCE</scope>
    <source>
        <strain evidence="2">CGMCC 1.14984</strain>
    </source>
</reference>
<name>A0A8J3A6T0_9PROT</name>
<evidence type="ECO:0000313" key="2">
    <source>
        <dbReference type="EMBL" id="GGH96020.1"/>
    </source>
</evidence>
<protein>
    <submittedName>
        <fullName evidence="2">Uncharacterized protein</fullName>
    </submittedName>
</protein>
<organism evidence="2 3">
    <name type="scientific">Aquisalinus luteolus</name>
    <dbReference type="NCBI Taxonomy" id="1566827"/>
    <lineage>
        <taxon>Bacteria</taxon>
        <taxon>Pseudomonadati</taxon>
        <taxon>Pseudomonadota</taxon>
        <taxon>Alphaproteobacteria</taxon>
        <taxon>Parvularculales</taxon>
        <taxon>Parvularculaceae</taxon>
        <taxon>Aquisalinus</taxon>
    </lineage>
</organism>
<dbReference type="AlphaFoldDB" id="A0A8J3A6T0"/>
<keyword evidence="1" id="KW-0472">Membrane</keyword>
<sequence length="43" mass="4661">MHDIKIDDLPVLEFDATMPDTEWGQTVTASVTVIVAGLIAIFS</sequence>
<comment type="caution">
    <text evidence="2">The sequence shown here is derived from an EMBL/GenBank/DDBJ whole genome shotgun (WGS) entry which is preliminary data.</text>
</comment>
<dbReference type="EMBL" id="BMGZ01000001">
    <property type="protein sequence ID" value="GGH96020.1"/>
    <property type="molecule type" value="Genomic_DNA"/>
</dbReference>
<dbReference type="Proteomes" id="UP000621856">
    <property type="component" value="Unassembled WGS sequence"/>
</dbReference>
<evidence type="ECO:0000313" key="3">
    <source>
        <dbReference type="Proteomes" id="UP000621856"/>
    </source>
</evidence>
<keyword evidence="1" id="KW-0812">Transmembrane</keyword>
<accession>A0A8J3A6T0</accession>
<feature type="transmembrane region" description="Helical" evidence="1">
    <location>
        <begin position="23"/>
        <end position="42"/>
    </location>
</feature>